<dbReference type="RefSeq" id="WP_191909378.1">
    <property type="nucleotide sequence ID" value="NZ_CP042582.1"/>
</dbReference>
<dbReference type="PANTHER" id="PTHR43130">
    <property type="entry name" value="ARAC-FAMILY TRANSCRIPTIONAL REGULATOR"/>
    <property type="match status" value="1"/>
</dbReference>
<protein>
    <submittedName>
        <fullName evidence="5">AraC family transcriptional regulator</fullName>
    </submittedName>
</protein>
<evidence type="ECO:0000259" key="4">
    <source>
        <dbReference type="PROSITE" id="PS01124"/>
    </source>
</evidence>
<dbReference type="PROSITE" id="PS00041">
    <property type="entry name" value="HTH_ARAC_FAMILY_1"/>
    <property type="match status" value="1"/>
</dbReference>
<name>A0A5J6MY40_9PROT</name>
<dbReference type="CDD" id="cd03136">
    <property type="entry name" value="GATase1_AraC_ArgR_like"/>
    <property type="match status" value="1"/>
</dbReference>
<evidence type="ECO:0000313" key="6">
    <source>
        <dbReference type="Proteomes" id="UP000325797"/>
    </source>
</evidence>
<dbReference type="InterPro" id="IPR029062">
    <property type="entry name" value="Class_I_gatase-like"/>
</dbReference>
<dbReference type="Gene3D" id="1.10.10.60">
    <property type="entry name" value="Homeodomain-like"/>
    <property type="match status" value="1"/>
</dbReference>
<feature type="domain" description="HTH araC/xylS-type" evidence="4">
    <location>
        <begin position="226"/>
        <end position="324"/>
    </location>
</feature>
<dbReference type="PANTHER" id="PTHR43130:SF3">
    <property type="entry name" value="HTH-TYPE TRANSCRIPTIONAL REGULATOR RV1931C"/>
    <property type="match status" value="1"/>
</dbReference>
<proteinExistence type="predicted"/>
<dbReference type="Gene3D" id="3.40.50.880">
    <property type="match status" value="1"/>
</dbReference>
<keyword evidence="1" id="KW-0805">Transcription regulation</keyword>
<dbReference type="SUPFAM" id="SSF46689">
    <property type="entry name" value="Homeodomain-like"/>
    <property type="match status" value="2"/>
</dbReference>
<dbReference type="SMART" id="SM00342">
    <property type="entry name" value="HTH_ARAC"/>
    <property type="match status" value="1"/>
</dbReference>
<dbReference type="InterPro" id="IPR052158">
    <property type="entry name" value="INH-QAR"/>
</dbReference>
<evidence type="ECO:0000256" key="1">
    <source>
        <dbReference type="ARBA" id="ARBA00023015"/>
    </source>
</evidence>
<accession>A0A5J6MY40</accession>
<dbReference type="InterPro" id="IPR009057">
    <property type="entry name" value="Homeodomain-like_sf"/>
</dbReference>
<evidence type="ECO:0000313" key="5">
    <source>
        <dbReference type="EMBL" id="QEX22057.1"/>
    </source>
</evidence>
<dbReference type="EMBL" id="CP042582">
    <property type="protein sequence ID" value="QEX22057.1"/>
    <property type="molecule type" value="Genomic_DNA"/>
</dbReference>
<organism evidence="5 6">
    <name type="scientific">Hypericibacter adhaerens</name>
    <dbReference type="NCBI Taxonomy" id="2602016"/>
    <lineage>
        <taxon>Bacteria</taxon>
        <taxon>Pseudomonadati</taxon>
        <taxon>Pseudomonadota</taxon>
        <taxon>Alphaproteobacteria</taxon>
        <taxon>Rhodospirillales</taxon>
        <taxon>Dongiaceae</taxon>
        <taxon>Hypericibacter</taxon>
    </lineage>
</organism>
<sequence>MPTPARIDLPETLGFLLLPKFSMMAFVSAVEPLRVANRLAGAMLYQWEIVSLEGASILASNGMALVADRQLSQLSRGGARYRTVVVGAGFEPERGYDRRVRDWLRRLDRNGVELGAMDTGSFVLARAGLLDGYRATTHWESLDSFRERFPKVEAEGGLFAIDRNRLTCAGGTAALDMMLHLISRRHGHRLATAVSEQFIHARIRDPQDRQRMEPAARQGVSHAGLGRAIALMEKNLEEPLDAARMARGAGLSQRQLERLFREHLKTTPQRYYLDLRLQRARALLQYSEMPVVEVAVACGFGSAAHFSRSYRTWSGRAPSAERRPRA</sequence>
<dbReference type="Pfam" id="PF01965">
    <property type="entry name" value="DJ-1_PfpI"/>
    <property type="match status" value="1"/>
</dbReference>
<evidence type="ECO:0000256" key="3">
    <source>
        <dbReference type="ARBA" id="ARBA00023163"/>
    </source>
</evidence>
<dbReference type="SUPFAM" id="SSF52317">
    <property type="entry name" value="Class I glutamine amidotransferase-like"/>
    <property type="match status" value="1"/>
</dbReference>
<dbReference type="InterPro" id="IPR002818">
    <property type="entry name" value="DJ-1/PfpI"/>
</dbReference>
<dbReference type="InterPro" id="IPR018062">
    <property type="entry name" value="HTH_AraC-typ_CS"/>
</dbReference>
<dbReference type="GO" id="GO:0003700">
    <property type="term" value="F:DNA-binding transcription factor activity"/>
    <property type="evidence" value="ECO:0007669"/>
    <property type="project" value="InterPro"/>
</dbReference>
<dbReference type="GO" id="GO:0043565">
    <property type="term" value="F:sequence-specific DNA binding"/>
    <property type="evidence" value="ECO:0007669"/>
    <property type="project" value="InterPro"/>
</dbReference>
<evidence type="ECO:0000256" key="2">
    <source>
        <dbReference type="ARBA" id="ARBA00023125"/>
    </source>
</evidence>
<dbReference type="KEGG" id="hadh:FRZ61_19860"/>
<keyword evidence="6" id="KW-1185">Reference proteome</keyword>
<keyword evidence="2" id="KW-0238">DNA-binding</keyword>
<dbReference type="Proteomes" id="UP000325797">
    <property type="component" value="Chromosome"/>
</dbReference>
<dbReference type="AlphaFoldDB" id="A0A5J6MY40"/>
<reference evidence="5 6" key="1">
    <citation type="submission" date="2019-08" db="EMBL/GenBank/DDBJ databases">
        <title>Hyperibacter terrae gen. nov., sp. nov. and Hyperibacter viscosus sp. nov., two new members in the family Rhodospirillaceae isolated from the rhizosphere of Hypericum perforatum.</title>
        <authorList>
            <person name="Noviana Z."/>
        </authorList>
    </citation>
    <scope>NUCLEOTIDE SEQUENCE [LARGE SCALE GENOMIC DNA]</scope>
    <source>
        <strain evidence="5 6">R5959</strain>
    </source>
</reference>
<dbReference type="Pfam" id="PF12833">
    <property type="entry name" value="HTH_18"/>
    <property type="match status" value="1"/>
</dbReference>
<keyword evidence="3" id="KW-0804">Transcription</keyword>
<dbReference type="PROSITE" id="PS01124">
    <property type="entry name" value="HTH_ARAC_FAMILY_2"/>
    <property type="match status" value="1"/>
</dbReference>
<gene>
    <name evidence="5" type="ORF">FRZ61_19860</name>
</gene>
<dbReference type="InterPro" id="IPR018060">
    <property type="entry name" value="HTH_AraC"/>
</dbReference>